<evidence type="ECO:0000256" key="4">
    <source>
        <dbReference type="ARBA" id="ARBA00022741"/>
    </source>
</evidence>
<dbReference type="AlphaFoldDB" id="A0A6L6HQQ3"/>
<comment type="caution">
    <text evidence="9">The sequence shown here is derived from an EMBL/GenBank/DDBJ whole genome shotgun (WGS) entry which is preliminary data.</text>
</comment>
<dbReference type="Proteomes" id="UP000481417">
    <property type="component" value="Unassembled WGS sequence"/>
</dbReference>
<dbReference type="InterPro" id="IPR050093">
    <property type="entry name" value="ABC_SmlMolc_Importer"/>
</dbReference>
<name>A0A6L6HQQ3_9RHOB</name>
<feature type="domain" description="ABC transporter" evidence="8">
    <location>
        <begin position="2"/>
        <end position="230"/>
    </location>
</feature>
<gene>
    <name evidence="9" type="ORF">GIY56_10255</name>
</gene>
<dbReference type="Pfam" id="PF00005">
    <property type="entry name" value="ABC_tran"/>
    <property type="match status" value="1"/>
</dbReference>
<evidence type="ECO:0000256" key="7">
    <source>
        <dbReference type="ARBA" id="ARBA00023136"/>
    </source>
</evidence>
<dbReference type="PANTHER" id="PTHR42781">
    <property type="entry name" value="SPERMIDINE/PUTRESCINE IMPORT ATP-BINDING PROTEIN POTA"/>
    <property type="match status" value="1"/>
</dbReference>
<reference evidence="9 10" key="1">
    <citation type="submission" date="2019-11" db="EMBL/GenBank/DDBJ databases">
        <authorList>
            <person name="Lang L."/>
        </authorList>
    </citation>
    <scope>NUCLEOTIDE SEQUENCE [LARGE SCALE GENOMIC DNA]</scope>
    <source>
        <strain evidence="9 10">YIM 132242</strain>
    </source>
</reference>
<dbReference type="GO" id="GO:0016887">
    <property type="term" value="F:ATP hydrolysis activity"/>
    <property type="evidence" value="ECO:0007669"/>
    <property type="project" value="InterPro"/>
</dbReference>
<keyword evidence="1" id="KW-0813">Transport</keyword>
<keyword evidence="6" id="KW-1278">Translocase</keyword>
<dbReference type="PROSITE" id="PS50893">
    <property type="entry name" value="ABC_TRANSPORTER_2"/>
    <property type="match status" value="1"/>
</dbReference>
<dbReference type="GO" id="GO:0005524">
    <property type="term" value="F:ATP binding"/>
    <property type="evidence" value="ECO:0007669"/>
    <property type="project" value="UniProtKB-KW"/>
</dbReference>
<evidence type="ECO:0000313" key="10">
    <source>
        <dbReference type="Proteomes" id="UP000481417"/>
    </source>
</evidence>
<evidence type="ECO:0000256" key="2">
    <source>
        <dbReference type="ARBA" id="ARBA00022475"/>
    </source>
</evidence>
<evidence type="ECO:0000256" key="3">
    <source>
        <dbReference type="ARBA" id="ARBA00022519"/>
    </source>
</evidence>
<dbReference type="SMART" id="SM00382">
    <property type="entry name" value="AAA"/>
    <property type="match status" value="1"/>
</dbReference>
<dbReference type="EMBL" id="WMBT01000005">
    <property type="protein sequence ID" value="MTE00671.1"/>
    <property type="molecule type" value="Genomic_DNA"/>
</dbReference>
<keyword evidence="2" id="KW-1003">Cell membrane</keyword>
<evidence type="ECO:0000256" key="5">
    <source>
        <dbReference type="ARBA" id="ARBA00022840"/>
    </source>
</evidence>
<evidence type="ECO:0000259" key="8">
    <source>
        <dbReference type="PROSITE" id="PS50893"/>
    </source>
</evidence>
<protein>
    <submittedName>
        <fullName evidence="9">ATP-binding cassette domain-containing protein</fullName>
    </submittedName>
</protein>
<dbReference type="Gene3D" id="3.40.50.300">
    <property type="entry name" value="P-loop containing nucleotide triphosphate hydrolases"/>
    <property type="match status" value="1"/>
</dbReference>
<evidence type="ECO:0000256" key="1">
    <source>
        <dbReference type="ARBA" id="ARBA00022448"/>
    </source>
</evidence>
<keyword evidence="3" id="KW-0997">Cell inner membrane</keyword>
<dbReference type="InterPro" id="IPR027417">
    <property type="entry name" value="P-loop_NTPase"/>
</dbReference>
<proteinExistence type="predicted"/>
<keyword evidence="7" id="KW-0472">Membrane</keyword>
<dbReference type="InterPro" id="IPR003593">
    <property type="entry name" value="AAA+_ATPase"/>
</dbReference>
<dbReference type="InterPro" id="IPR003439">
    <property type="entry name" value="ABC_transporter-like_ATP-bd"/>
</dbReference>
<sequence length="230" mass="24229">MLEFDAVRVTRGPFTLSADLSVPKGARVAVIGPSGSGKSTLLSLAGGFLAPDRGRIRVEGRDITVLPPGQRPVSMLFQDQNLFPHLTVAQNVGLGLRPDGRLSDPQRARVAQVLDEVGLEGMEDRRPANLSGGQQGRVALARVLLRARPLLLLDEAFAALGPALKAEMLALLGRIADQTGATVLMVTHDPDDARSFAPQTILVEGGVAHPPVPTGPLLDDPPPGLRAYLG</sequence>
<dbReference type="RefSeq" id="WP_154764746.1">
    <property type="nucleotide sequence ID" value="NZ_WMBT01000005.1"/>
</dbReference>
<organism evidence="9 10">
    <name type="scientific">Paracoccus lichenicola</name>
    <dbReference type="NCBI Taxonomy" id="2665644"/>
    <lineage>
        <taxon>Bacteria</taxon>
        <taxon>Pseudomonadati</taxon>
        <taxon>Pseudomonadota</taxon>
        <taxon>Alphaproteobacteria</taxon>
        <taxon>Rhodobacterales</taxon>
        <taxon>Paracoccaceae</taxon>
        <taxon>Paracoccus</taxon>
    </lineage>
</organism>
<dbReference type="SUPFAM" id="SSF52540">
    <property type="entry name" value="P-loop containing nucleoside triphosphate hydrolases"/>
    <property type="match status" value="1"/>
</dbReference>
<evidence type="ECO:0000313" key="9">
    <source>
        <dbReference type="EMBL" id="MTE00671.1"/>
    </source>
</evidence>
<keyword evidence="10" id="KW-1185">Reference proteome</keyword>
<dbReference type="PANTHER" id="PTHR42781:SF1">
    <property type="entry name" value="THIAMINE IMPORT ATP-BINDING PROTEIN THIQ"/>
    <property type="match status" value="1"/>
</dbReference>
<evidence type="ECO:0000256" key="6">
    <source>
        <dbReference type="ARBA" id="ARBA00022967"/>
    </source>
</evidence>
<accession>A0A6L6HQQ3</accession>
<keyword evidence="5 9" id="KW-0067">ATP-binding</keyword>
<keyword evidence="4" id="KW-0547">Nucleotide-binding</keyword>